<dbReference type="EMBL" id="BSPG01000011">
    <property type="protein sequence ID" value="GLS44390.1"/>
    <property type="molecule type" value="Genomic_DNA"/>
</dbReference>
<comment type="caution">
    <text evidence="2">The sequence shown here is derived from an EMBL/GenBank/DDBJ whole genome shotgun (WGS) entry which is preliminary data.</text>
</comment>
<evidence type="ECO:0008006" key="4">
    <source>
        <dbReference type="Google" id="ProtNLM"/>
    </source>
</evidence>
<sequence length="355" mass="38768">MREPLVPLHVDVREFAFMPLDVARLRDSAIVDEISGDEFRAAILLWCASWHQVPAGSLPNDPKQLSKFAGYGRVIAEWEKVAGGALYGWIECSDGRLYHPVIAEKALEAWEKKSEFSQRSNARAEQARAAAEARWGKGQGGDEAAASDAKPLGTKALETKNAEPMREQCGSMPGALPKGNRQGQGIETAAARSAGRSGSDELGARLRPLVGSLPVSVDPDLTPIRKLLAEGLELDDVEQGIRAFVERGRTRPRAWGDFEKWIRRAAKDRLDVDGSPPAPTIGGKPRPLPSPAQIRRVQIRFAAEHFRGHFSDGWPNEMRPGHPDCTIPEEVIDEARLLVATQQGVSLAEFSATAH</sequence>
<feature type="region of interest" description="Disordered" evidence="1">
    <location>
        <begin position="114"/>
        <end position="202"/>
    </location>
</feature>
<gene>
    <name evidence="2" type="ORF">GCM10007884_23780</name>
</gene>
<evidence type="ECO:0000313" key="2">
    <source>
        <dbReference type="EMBL" id="GLS44390.1"/>
    </source>
</evidence>
<keyword evidence="3" id="KW-1185">Reference proteome</keyword>
<name>A0ABQ6D2W0_9HYPH</name>
<feature type="compositionally biased region" description="Low complexity" evidence="1">
    <location>
        <begin position="117"/>
        <end position="133"/>
    </location>
</feature>
<organism evidence="2 3">
    <name type="scientific">Methylobacterium brachythecii</name>
    <dbReference type="NCBI Taxonomy" id="1176177"/>
    <lineage>
        <taxon>Bacteria</taxon>
        <taxon>Pseudomonadati</taxon>
        <taxon>Pseudomonadota</taxon>
        <taxon>Alphaproteobacteria</taxon>
        <taxon>Hyphomicrobiales</taxon>
        <taxon>Methylobacteriaceae</taxon>
        <taxon>Methylobacterium</taxon>
    </lineage>
</organism>
<protein>
    <recommendedName>
        <fullName evidence="4">DUF1376 domain-containing protein</fullName>
    </recommendedName>
</protein>
<dbReference type="Proteomes" id="UP001156881">
    <property type="component" value="Unassembled WGS sequence"/>
</dbReference>
<evidence type="ECO:0000256" key="1">
    <source>
        <dbReference type="SAM" id="MobiDB-lite"/>
    </source>
</evidence>
<dbReference type="Pfam" id="PF07120">
    <property type="entry name" value="DUF1376"/>
    <property type="match status" value="1"/>
</dbReference>
<reference evidence="3" key="1">
    <citation type="journal article" date="2019" name="Int. J. Syst. Evol. Microbiol.">
        <title>The Global Catalogue of Microorganisms (GCM) 10K type strain sequencing project: providing services to taxonomists for standard genome sequencing and annotation.</title>
        <authorList>
            <consortium name="The Broad Institute Genomics Platform"/>
            <consortium name="The Broad Institute Genome Sequencing Center for Infectious Disease"/>
            <person name="Wu L."/>
            <person name="Ma J."/>
        </authorList>
    </citation>
    <scope>NUCLEOTIDE SEQUENCE [LARGE SCALE GENOMIC DNA]</scope>
    <source>
        <strain evidence="3">NBRC 107710</strain>
    </source>
</reference>
<dbReference type="InterPro" id="IPR010781">
    <property type="entry name" value="DUF1376"/>
</dbReference>
<evidence type="ECO:0000313" key="3">
    <source>
        <dbReference type="Proteomes" id="UP001156881"/>
    </source>
</evidence>
<feature type="compositionally biased region" description="Basic and acidic residues" evidence="1">
    <location>
        <begin position="157"/>
        <end position="166"/>
    </location>
</feature>
<feature type="region of interest" description="Disordered" evidence="1">
    <location>
        <begin position="270"/>
        <end position="289"/>
    </location>
</feature>
<accession>A0ABQ6D2W0</accession>
<proteinExistence type="predicted"/>